<dbReference type="SUPFAM" id="SSF82771">
    <property type="entry name" value="GIY-YIG endonuclease"/>
    <property type="match status" value="1"/>
</dbReference>
<dbReference type="Proteomes" id="UP000034448">
    <property type="component" value="Unassembled WGS sequence"/>
</dbReference>
<evidence type="ECO:0000259" key="2">
    <source>
        <dbReference type="PROSITE" id="PS50164"/>
    </source>
</evidence>
<accession>A0A0G0IFL4</accession>
<feature type="domain" description="GIY-YIG" evidence="2">
    <location>
        <begin position="9"/>
        <end position="90"/>
    </location>
</feature>
<dbReference type="Pfam" id="PF01541">
    <property type="entry name" value="GIY-YIG"/>
    <property type="match status" value="1"/>
</dbReference>
<dbReference type="AlphaFoldDB" id="A0A0G0IFL4"/>
<dbReference type="Gene3D" id="3.40.1440.10">
    <property type="entry name" value="GIY-YIG endonuclease"/>
    <property type="match status" value="1"/>
</dbReference>
<dbReference type="PROSITE" id="PS50164">
    <property type="entry name" value="GIY_YIG"/>
    <property type="match status" value="1"/>
</dbReference>
<evidence type="ECO:0000256" key="1">
    <source>
        <dbReference type="ARBA" id="ARBA00007435"/>
    </source>
</evidence>
<dbReference type="PANTHER" id="PTHR34477">
    <property type="entry name" value="UPF0213 PROTEIN YHBQ"/>
    <property type="match status" value="1"/>
</dbReference>
<protein>
    <submittedName>
        <fullName evidence="3">GIY-YIG domain protein</fullName>
    </submittedName>
</protein>
<dbReference type="CDD" id="cd10449">
    <property type="entry name" value="GIY-YIG_SLX1_like"/>
    <property type="match status" value="1"/>
</dbReference>
<gene>
    <name evidence="3" type="ORF">US28_C0028G0015</name>
</gene>
<evidence type="ECO:0000313" key="4">
    <source>
        <dbReference type="Proteomes" id="UP000034448"/>
    </source>
</evidence>
<dbReference type="InterPro" id="IPR050190">
    <property type="entry name" value="UPF0213_domain"/>
</dbReference>
<dbReference type="EMBL" id="LBSJ01000028">
    <property type="protein sequence ID" value="KKQ14851.1"/>
    <property type="molecule type" value="Genomic_DNA"/>
</dbReference>
<comment type="caution">
    <text evidence="3">The sequence shown here is derived from an EMBL/GenBank/DDBJ whole genome shotgun (WGS) entry which is preliminary data.</text>
</comment>
<reference evidence="3 4" key="1">
    <citation type="journal article" date="2015" name="Nature">
        <title>rRNA introns, odd ribosomes, and small enigmatic genomes across a large radiation of phyla.</title>
        <authorList>
            <person name="Brown C.T."/>
            <person name="Hug L.A."/>
            <person name="Thomas B.C."/>
            <person name="Sharon I."/>
            <person name="Castelle C.J."/>
            <person name="Singh A."/>
            <person name="Wilkins M.J."/>
            <person name="Williams K.H."/>
            <person name="Banfield J.F."/>
        </authorList>
    </citation>
    <scope>NUCLEOTIDE SEQUENCE [LARGE SCALE GENOMIC DNA]</scope>
</reference>
<dbReference type="PANTHER" id="PTHR34477:SF1">
    <property type="entry name" value="UPF0213 PROTEIN YHBQ"/>
    <property type="match status" value="1"/>
</dbReference>
<dbReference type="InterPro" id="IPR035901">
    <property type="entry name" value="GIY-YIG_endonuc_sf"/>
</dbReference>
<proteinExistence type="inferred from homology"/>
<sequence>MAGQWQSTLMYYVYILKSQKDNNFYTGITNNKEIRLRQHNIGYSSTRSTKNRGPFILVFAQECSDRNEAHALEKYLKSGEGRELRDKLLK</sequence>
<comment type="similarity">
    <text evidence="1">Belongs to the UPF0213 family.</text>
</comment>
<name>A0A0G0IFL4_9BACT</name>
<organism evidence="3 4">
    <name type="scientific">Candidatus Daviesbacteria bacterium GW2011_GWA1_36_8</name>
    <dbReference type="NCBI Taxonomy" id="1618417"/>
    <lineage>
        <taxon>Bacteria</taxon>
        <taxon>Candidatus Daviesiibacteriota</taxon>
    </lineage>
</organism>
<evidence type="ECO:0000313" key="3">
    <source>
        <dbReference type="EMBL" id="KKQ14851.1"/>
    </source>
</evidence>
<dbReference type="InterPro" id="IPR000305">
    <property type="entry name" value="GIY-YIG_endonuc"/>
</dbReference>